<gene>
    <name evidence="1" type="ORF">UFOVP349_8</name>
</gene>
<protein>
    <submittedName>
        <fullName evidence="1">Uncharacterized protein</fullName>
    </submittedName>
</protein>
<proteinExistence type="predicted"/>
<organism evidence="1">
    <name type="scientific">uncultured Caudovirales phage</name>
    <dbReference type="NCBI Taxonomy" id="2100421"/>
    <lineage>
        <taxon>Viruses</taxon>
        <taxon>Duplodnaviria</taxon>
        <taxon>Heunggongvirae</taxon>
        <taxon>Uroviricota</taxon>
        <taxon>Caudoviricetes</taxon>
        <taxon>Peduoviridae</taxon>
        <taxon>Maltschvirus</taxon>
        <taxon>Maltschvirus maltsch</taxon>
    </lineage>
</organism>
<dbReference type="EMBL" id="LR796357">
    <property type="protein sequence ID" value="CAB4139048.1"/>
    <property type="molecule type" value="Genomic_DNA"/>
</dbReference>
<accession>A0A6J5LX15</accession>
<reference evidence="1" key="1">
    <citation type="submission" date="2020-04" db="EMBL/GenBank/DDBJ databases">
        <authorList>
            <person name="Chiriac C."/>
            <person name="Salcher M."/>
            <person name="Ghai R."/>
            <person name="Kavagutti S V."/>
        </authorList>
    </citation>
    <scope>NUCLEOTIDE SEQUENCE</scope>
</reference>
<name>A0A6J5LX15_9CAUD</name>
<evidence type="ECO:0000313" key="1">
    <source>
        <dbReference type="EMBL" id="CAB4139048.1"/>
    </source>
</evidence>
<sequence>MIETIQTPRLLVATLRANTALKRLGVKVHRGQAPSTATYPYIVFRAYGGNDLDVIGGEQTGIFSRWIVKTVSRIEQQSDDEQLESVALAMDTALKAVAGTSFPASPKTPLINCDGFYRESGIDTAYPASDNPKAQLRELGGIYAAYVQAL</sequence>